<dbReference type="AlphaFoldDB" id="A0A917X491"/>
<comment type="caution">
    <text evidence="2">The sequence shown here is derived from an EMBL/GenBank/DDBJ whole genome shotgun (WGS) entry which is preliminary data.</text>
</comment>
<keyword evidence="1" id="KW-0812">Transmembrane</keyword>
<organism evidence="2 3">
    <name type="scientific">Dactylosporangium sucinum</name>
    <dbReference type="NCBI Taxonomy" id="1424081"/>
    <lineage>
        <taxon>Bacteria</taxon>
        <taxon>Bacillati</taxon>
        <taxon>Actinomycetota</taxon>
        <taxon>Actinomycetes</taxon>
        <taxon>Micromonosporales</taxon>
        <taxon>Micromonosporaceae</taxon>
        <taxon>Dactylosporangium</taxon>
    </lineage>
</organism>
<gene>
    <name evidence="2" type="ORF">GCM10007977_084210</name>
</gene>
<name>A0A917X491_9ACTN</name>
<feature type="transmembrane region" description="Helical" evidence="1">
    <location>
        <begin position="6"/>
        <end position="27"/>
    </location>
</feature>
<reference evidence="2" key="1">
    <citation type="journal article" date="2014" name="Int. J. Syst. Evol. Microbiol.">
        <title>Complete genome sequence of Corynebacterium casei LMG S-19264T (=DSM 44701T), isolated from a smear-ripened cheese.</title>
        <authorList>
            <consortium name="US DOE Joint Genome Institute (JGI-PGF)"/>
            <person name="Walter F."/>
            <person name="Albersmeier A."/>
            <person name="Kalinowski J."/>
            <person name="Ruckert C."/>
        </authorList>
    </citation>
    <scope>NUCLEOTIDE SEQUENCE</scope>
    <source>
        <strain evidence="2">JCM 19831</strain>
    </source>
</reference>
<dbReference type="Proteomes" id="UP000642070">
    <property type="component" value="Unassembled WGS sequence"/>
</dbReference>
<protein>
    <submittedName>
        <fullName evidence="2">Uncharacterized protein</fullName>
    </submittedName>
</protein>
<evidence type="ECO:0000313" key="3">
    <source>
        <dbReference type="Proteomes" id="UP000642070"/>
    </source>
</evidence>
<keyword evidence="1" id="KW-0472">Membrane</keyword>
<dbReference type="EMBL" id="BMPI01000059">
    <property type="protein sequence ID" value="GGM69656.1"/>
    <property type="molecule type" value="Genomic_DNA"/>
</dbReference>
<evidence type="ECO:0000313" key="2">
    <source>
        <dbReference type="EMBL" id="GGM69656.1"/>
    </source>
</evidence>
<keyword evidence="3" id="KW-1185">Reference proteome</keyword>
<proteinExistence type="predicted"/>
<sequence>MAVTSTIVVAIAGIVGTLAGTVVGPYATARFSERREHQARLRDARMALYLDINTSARSVAKHLDFVIDLQAAGELRQIPTQPGWATLDARIELLATDEVKEAFHSMHHAHGLVTRKLQEVSSKPATKLEPGDPSVVAARSAVKRMYELTRAAVEQA</sequence>
<evidence type="ECO:0000256" key="1">
    <source>
        <dbReference type="SAM" id="Phobius"/>
    </source>
</evidence>
<accession>A0A917X491</accession>
<keyword evidence="1" id="KW-1133">Transmembrane helix</keyword>
<reference evidence="2" key="2">
    <citation type="submission" date="2020-09" db="EMBL/GenBank/DDBJ databases">
        <authorList>
            <person name="Sun Q."/>
            <person name="Ohkuma M."/>
        </authorList>
    </citation>
    <scope>NUCLEOTIDE SEQUENCE</scope>
    <source>
        <strain evidence="2">JCM 19831</strain>
    </source>
</reference>